<keyword evidence="2" id="KW-0865">Zymogen</keyword>
<dbReference type="InterPro" id="IPR003817">
    <property type="entry name" value="PS_Dcarbxylase"/>
</dbReference>
<evidence type="ECO:0000256" key="2">
    <source>
        <dbReference type="ARBA" id="ARBA00023145"/>
    </source>
</evidence>
<name>A0ABV1AN55_9FIRM</name>
<comment type="caution">
    <text evidence="5">The sequence shown here is derived from an EMBL/GenBank/DDBJ whole genome shotgun (WGS) entry which is preliminary data.</text>
</comment>
<dbReference type="PANTHER" id="PTHR10067">
    <property type="entry name" value="PHOSPHATIDYLSERINE DECARBOXYLASE"/>
    <property type="match status" value="1"/>
</dbReference>
<dbReference type="Proteomes" id="UP001446032">
    <property type="component" value="Unassembled WGS sequence"/>
</dbReference>
<evidence type="ECO:0000313" key="5">
    <source>
        <dbReference type="EMBL" id="MEQ2359634.1"/>
    </source>
</evidence>
<dbReference type="EMBL" id="JBBMEI010000062">
    <property type="protein sequence ID" value="MEQ2359634.1"/>
    <property type="molecule type" value="Genomic_DNA"/>
</dbReference>
<keyword evidence="6" id="KW-1185">Reference proteome</keyword>
<evidence type="ECO:0000256" key="3">
    <source>
        <dbReference type="ARBA" id="ARBA00023239"/>
    </source>
</evidence>
<keyword evidence="3" id="KW-0456">Lyase</keyword>
<reference evidence="5 6" key="1">
    <citation type="submission" date="2024-03" db="EMBL/GenBank/DDBJ databases">
        <title>Human intestinal bacterial collection.</title>
        <authorList>
            <person name="Pauvert C."/>
            <person name="Hitch T.C.A."/>
            <person name="Clavel T."/>
        </authorList>
    </citation>
    <scope>NUCLEOTIDE SEQUENCE [LARGE SCALE GENOMIC DNA]</scope>
    <source>
        <strain evidence="5 6">CLA-AA-H95</strain>
    </source>
</reference>
<proteinExistence type="predicted"/>
<keyword evidence="4" id="KW-0670">Pyruvate</keyword>
<evidence type="ECO:0000256" key="1">
    <source>
        <dbReference type="ARBA" id="ARBA00022793"/>
    </source>
</evidence>
<evidence type="ECO:0000256" key="4">
    <source>
        <dbReference type="ARBA" id="ARBA00023317"/>
    </source>
</evidence>
<evidence type="ECO:0000313" key="6">
    <source>
        <dbReference type="Proteomes" id="UP001446032"/>
    </source>
</evidence>
<dbReference type="RefSeq" id="WP_291579397.1">
    <property type="nucleotide sequence ID" value="NZ_JBBMEI010000062.1"/>
</dbReference>
<accession>A0ABV1AN55</accession>
<dbReference type="Pfam" id="PF02666">
    <property type="entry name" value="PS_Dcarbxylase"/>
    <property type="match status" value="1"/>
</dbReference>
<keyword evidence="1" id="KW-0210">Decarboxylase</keyword>
<dbReference type="PANTHER" id="PTHR10067:SF17">
    <property type="entry name" value="PHOSPHATIDYLSERINE DECARBOXYLASE PROENZYME 2"/>
    <property type="match status" value="1"/>
</dbReference>
<gene>
    <name evidence="5" type="ORF">WMO75_15135</name>
</gene>
<sequence>MRYTADRQGHKWEESTGQDKFLEKLYGSAAGRCLLKPLVSPSVSKLGGRFLDSGISTLAIDPFIRKAGINMKDYEPRRYRSYNDFFTRKLRKGARTIDMDETHFISPCDCRLSVYPVSEQTKVTIKHTRYTAGSLLRSETLARRFAGGYLWVFRLSVDDYHRYIYVDSGRESVRRRIPGVLHTVNPAANDVYSIYKENTREYSLMKSEHFGTLLMMEVGALMVGKIENHPVCDHVDRGQEKGNFAFGGSTIIYMTQKGCVVPDQDLLTNSQEGVETKVQIGSKIGSAPFLEKG</sequence>
<organism evidence="5 6">
    <name type="scientific">Blautia intestinihominis</name>
    <dbReference type="NCBI Taxonomy" id="3133152"/>
    <lineage>
        <taxon>Bacteria</taxon>
        <taxon>Bacillati</taxon>
        <taxon>Bacillota</taxon>
        <taxon>Clostridia</taxon>
        <taxon>Lachnospirales</taxon>
        <taxon>Lachnospiraceae</taxon>
        <taxon>Blautia</taxon>
    </lineage>
</organism>
<protein>
    <submittedName>
        <fullName evidence="5">Phosphatidylserine decarboxylase</fullName>
    </submittedName>
</protein>